<keyword evidence="8 10" id="KW-0472">Membrane</keyword>
<evidence type="ECO:0000256" key="9">
    <source>
        <dbReference type="ARBA" id="ARBA00023170"/>
    </source>
</evidence>
<feature type="chain" id="PRO_5042090600" description="TIR domain-containing protein" evidence="11">
    <location>
        <begin position="23"/>
        <end position="720"/>
    </location>
</feature>
<dbReference type="EMBL" id="JAEAOA010000457">
    <property type="protein sequence ID" value="KAK3600330.1"/>
    <property type="molecule type" value="Genomic_DNA"/>
</dbReference>
<reference evidence="13" key="2">
    <citation type="journal article" date="2021" name="Genome Biol. Evol.">
        <title>Developing a high-quality reference genome for a parasitic bivalve with doubly uniparental inheritance (Bivalvia: Unionida).</title>
        <authorList>
            <person name="Smith C.H."/>
        </authorList>
    </citation>
    <scope>NUCLEOTIDE SEQUENCE</scope>
    <source>
        <strain evidence="13">CHS0354</strain>
        <tissue evidence="13">Mantle</tissue>
    </source>
</reference>
<dbReference type="InterPro" id="IPR003591">
    <property type="entry name" value="Leu-rich_rpt_typical-subtyp"/>
</dbReference>
<protein>
    <recommendedName>
        <fullName evidence="12">TIR domain-containing protein</fullName>
    </recommendedName>
</protein>
<dbReference type="InterPro" id="IPR032675">
    <property type="entry name" value="LRR_dom_sf"/>
</dbReference>
<dbReference type="PROSITE" id="PS50104">
    <property type="entry name" value="TIR"/>
    <property type="match status" value="1"/>
</dbReference>
<keyword evidence="5 11" id="KW-0732">Signal</keyword>
<evidence type="ECO:0000256" key="1">
    <source>
        <dbReference type="ARBA" id="ARBA00004479"/>
    </source>
</evidence>
<dbReference type="Pfam" id="PF01582">
    <property type="entry name" value="TIR"/>
    <property type="match status" value="1"/>
</dbReference>
<evidence type="ECO:0000256" key="7">
    <source>
        <dbReference type="ARBA" id="ARBA00022989"/>
    </source>
</evidence>
<proteinExistence type="inferred from homology"/>
<keyword evidence="4 10" id="KW-0812">Transmembrane</keyword>
<dbReference type="InterPro" id="IPR001611">
    <property type="entry name" value="Leu-rich_rpt"/>
</dbReference>
<feature type="domain" description="TIR" evidence="12">
    <location>
        <begin position="534"/>
        <end position="674"/>
    </location>
</feature>
<evidence type="ECO:0000256" key="5">
    <source>
        <dbReference type="ARBA" id="ARBA00022729"/>
    </source>
</evidence>
<evidence type="ECO:0000256" key="11">
    <source>
        <dbReference type="SAM" id="SignalP"/>
    </source>
</evidence>
<name>A0AAE0W4W4_9BIVA</name>
<gene>
    <name evidence="13" type="ORF">CHS0354_006693</name>
</gene>
<keyword evidence="7 10" id="KW-1133">Transmembrane helix</keyword>
<dbReference type="Gene3D" id="3.80.10.10">
    <property type="entry name" value="Ribonuclease Inhibitor"/>
    <property type="match status" value="2"/>
</dbReference>
<dbReference type="InterPro" id="IPR000157">
    <property type="entry name" value="TIR_dom"/>
</dbReference>
<feature type="transmembrane region" description="Helical" evidence="10">
    <location>
        <begin position="482"/>
        <end position="503"/>
    </location>
</feature>
<comment type="caution">
    <text evidence="13">The sequence shown here is derived from an EMBL/GenBank/DDBJ whole genome shotgun (WGS) entry which is preliminary data.</text>
</comment>
<evidence type="ECO:0000256" key="6">
    <source>
        <dbReference type="ARBA" id="ARBA00022737"/>
    </source>
</evidence>
<accession>A0AAE0W4W4</accession>
<keyword evidence="14" id="KW-1185">Reference proteome</keyword>
<dbReference type="GO" id="GO:0016020">
    <property type="term" value="C:membrane"/>
    <property type="evidence" value="ECO:0007669"/>
    <property type="project" value="UniProtKB-SubCell"/>
</dbReference>
<dbReference type="SMART" id="SM00369">
    <property type="entry name" value="LRR_TYP"/>
    <property type="match status" value="5"/>
</dbReference>
<dbReference type="PROSITE" id="PS51450">
    <property type="entry name" value="LRR"/>
    <property type="match status" value="2"/>
</dbReference>
<dbReference type="SUPFAM" id="SSF52200">
    <property type="entry name" value="Toll/Interleukin receptor TIR domain"/>
    <property type="match status" value="1"/>
</dbReference>
<dbReference type="InterPro" id="IPR035897">
    <property type="entry name" value="Toll_tir_struct_dom_sf"/>
</dbReference>
<dbReference type="PRINTS" id="PR01537">
    <property type="entry name" value="INTRLKN1R1F"/>
</dbReference>
<dbReference type="InterPro" id="IPR000483">
    <property type="entry name" value="Cys-rich_flank_reg_C"/>
</dbReference>
<keyword evidence="3" id="KW-0433">Leucine-rich repeat</keyword>
<keyword evidence="6" id="KW-0677">Repeat</keyword>
<comment type="similarity">
    <text evidence="2">Belongs to the Toll-like receptor family.</text>
</comment>
<dbReference type="SUPFAM" id="SSF52058">
    <property type="entry name" value="L domain-like"/>
    <property type="match status" value="1"/>
</dbReference>
<dbReference type="Gene3D" id="3.40.50.10140">
    <property type="entry name" value="Toll/interleukin-1 receptor homology (TIR) domain"/>
    <property type="match status" value="1"/>
</dbReference>
<evidence type="ECO:0000313" key="14">
    <source>
        <dbReference type="Proteomes" id="UP001195483"/>
    </source>
</evidence>
<dbReference type="SMART" id="SM00082">
    <property type="entry name" value="LRRCT"/>
    <property type="match status" value="2"/>
</dbReference>
<dbReference type="Pfam" id="PF13855">
    <property type="entry name" value="LRR_8"/>
    <property type="match status" value="1"/>
</dbReference>
<keyword evidence="9" id="KW-0675">Receptor</keyword>
<comment type="subcellular location">
    <subcellularLocation>
        <location evidence="1">Membrane</location>
        <topology evidence="1">Single-pass type I membrane protein</topology>
    </subcellularLocation>
</comment>
<evidence type="ECO:0000256" key="2">
    <source>
        <dbReference type="ARBA" id="ARBA00009634"/>
    </source>
</evidence>
<sequence length="720" mass="84076">MIAVTFVTLTIFVGLFLPLTNGCPFNGSTLNLSSRLNNTSEISESAFTFCNISYGSITTIILSYNNIRTIAAGAFKEFFNLENLDLSHNLLEVIDNNTFQTLRKLKTLDLSYNSLTNITRGTLDNKSFLVSLNVSHNKINYVDSNVFSWEHINLREANFDWNEMSTFEPWPYSLPRDINEERNVYIRHNNISRFTNYMNWTYNLKAPFMIFVYLDYNQLRTFSADDLRLYNHNLTDSESFSELLTYRLNVSNNPYICDGRLYFWAFLVRNSFFKWNQVDSYRYRCNLPKELEGEDWLHDVPYSRLVTNLTEADGCPSRCFCQTRPYLNYTLVDCGGLGLVRFPPILPRTKYPHLVLNLSYNAIQQLEETYYSNNIVQLYLANNKIQTLNESVLMLFDNNIYLDLQNNQITRIPKSILRFEYKNVSVARNPLKCYCEMTWMIDWIKKTVVGTNQDLSCTADDTNVHKIVDVTPSILKCTHEDWIIIGVVLGVVVIIIVIVGLFVKKCPYETKVMLFKIFKIHPKDKYKVDEQVGNIHDIYIVFDEKTIEVLKWVRRIFLVKLRQIKPQYAIFNPHQHVKPGENTFEELAKNVEQSRRVIIILTEEIAKNENREFECNFAEGEYCERTLEGKIIYIKFNSKVDKLLQEEPWKTRVSTKKVFSPDDRLFWSKLRYELPCVKSGSNRVHSCPDIKVEVALLNGKQIQNSASNSVQMRPIFNNIG</sequence>
<organism evidence="13 14">
    <name type="scientific">Potamilus streckersoni</name>
    <dbReference type="NCBI Taxonomy" id="2493646"/>
    <lineage>
        <taxon>Eukaryota</taxon>
        <taxon>Metazoa</taxon>
        <taxon>Spiralia</taxon>
        <taxon>Lophotrochozoa</taxon>
        <taxon>Mollusca</taxon>
        <taxon>Bivalvia</taxon>
        <taxon>Autobranchia</taxon>
        <taxon>Heteroconchia</taxon>
        <taxon>Palaeoheterodonta</taxon>
        <taxon>Unionida</taxon>
        <taxon>Unionoidea</taxon>
        <taxon>Unionidae</taxon>
        <taxon>Ambleminae</taxon>
        <taxon>Lampsilini</taxon>
        <taxon>Potamilus</taxon>
    </lineage>
</organism>
<dbReference type="PANTHER" id="PTHR24366:SF170">
    <property type="entry name" value="RE50361P"/>
    <property type="match status" value="1"/>
</dbReference>
<evidence type="ECO:0000259" key="12">
    <source>
        <dbReference type="PROSITE" id="PS50104"/>
    </source>
</evidence>
<evidence type="ECO:0000256" key="10">
    <source>
        <dbReference type="SAM" id="Phobius"/>
    </source>
</evidence>
<feature type="signal peptide" evidence="11">
    <location>
        <begin position="1"/>
        <end position="22"/>
    </location>
</feature>
<evidence type="ECO:0000256" key="8">
    <source>
        <dbReference type="ARBA" id="ARBA00023136"/>
    </source>
</evidence>
<dbReference type="AlphaFoldDB" id="A0AAE0W4W4"/>
<dbReference type="Proteomes" id="UP001195483">
    <property type="component" value="Unassembled WGS sequence"/>
</dbReference>
<dbReference type="PANTHER" id="PTHR24366">
    <property type="entry name" value="IG(IMMUNOGLOBULIN) AND LRR(LEUCINE RICH REPEAT) DOMAINS"/>
    <property type="match status" value="1"/>
</dbReference>
<evidence type="ECO:0000313" key="13">
    <source>
        <dbReference type="EMBL" id="KAK3600330.1"/>
    </source>
</evidence>
<reference evidence="13" key="1">
    <citation type="journal article" date="2021" name="Genome Biol. Evol.">
        <title>A High-Quality Reference Genome for a Parasitic Bivalve with Doubly Uniparental Inheritance (Bivalvia: Unionida).</title>
        <authorList>
            <person name="Smith C.H."/>
        </authorList>
    </citation>
    <scope>NUCLEOTIDE SEQUENCE</scope>
    <source>
        <strain evidence="13">CHS0354</strain>
    </source>
</reference>
<evidence type="ECO:0000256" key="4">
    <source>
        <dbReference type="ARBA" id="ARBA00022692"/>
    </source>
</evidence>
<dbReference type="GO" id="GO:0007165">
    <property type="term" value="P:signal transduction"/>
    <property type="evidence" value="ECO:0007669"/>
    <property type="project" value="InterPro"/>
</dbReference>
<dbReference type="PRINTS" id="PR00019">
    <property type="entry name" value="LEURICHRPT"/>
</dbReference>
<evidence type="ECO:0000256" key="3">
    <source>
        <dbReference type="ARBA" id="ARBA00022614"/>
    </source>
</evidence>
<reference evidence="13" key="3">
    <citation type="submission" date="2023-05" db="EMBL/GenBank/DDBJ databases">
        <authorList>
            <person name="Smith C.H."/>
        </authorList>
    </citation>
    <scope>NUCLEOTIDE SEQUENCE</scope>
    <source>
        <strain evidence="13">CHS0354</strain>
        <tissue evidence="13">Mantle</tissue>
    </source>
</reference>